<feature type="coiled-coil region" evidence="1">
    <location>
        <begin position="130"/>
        <end position="157"/>
    </location>
</feature>
<reference evidence="2 3" key="1">
    <citation type="submission" date="2015-04" db="EMBL/GenBank/DDBJ databases">
        <authorList>
            <person name="Syromyatnikov M.Y."/>
            <person name="Popov V.N."/>
        </authorList>
    </citation>
    <scope>NUCLEOTIDE SEQUENCE [LARGE SCALE GENOMIC DNA]</scope>
</reference>
<organism evidence="2 3">
    <name type="scientific">Clunio marinus</name>
    <dbReference type="NCBI Taxonomy" id="568069"/>
    <lineage>
        <taxon>Eukaryota</taxon>
        <taxon>Metazoa</taxon>
        <taxon>Ecdysozoa</taxon>
        <taxon>Arthropoda</taxon>
        <taxon>Hexapoda</taxon>
        <taxon>Insecta</taxon>
        <taxon>Pterygota</taxon>
        <taxon>Neoptera</taxon>
        <taxon>Endopterygota</taxon>
        <taxon>Diptera</taxon>
        <taxon>Nematocera</taxon>
        <taxon>Chironomoidea</taxon>
        <taxon>Chironomidae</taxon>
        <taxon>Clunio</taxon>
    </lineage>
</organism>
<proteinExistence type="predicted"/>
<name>A0A1J1I8U9_9DIPT</name>
<protein>
    <submittedName>
        <fullName evidence="2">CLUMA_CG010088, isoform A</fullName>
    </submittedName>
</protein>
<evidence type="ECO:0000313" key="2">
    <source>
        <dbReference type="EMBL" id="CRK96688.1"/>
    </source>
</evidence>
<accession>A0A1J1I8U9</accession>
<gene>
    <name evidence="2" type="ORF">CLUMA_CG010088</name>
</gene>
<evidence type="ECO:0000256" key="1">
    <source>
        <dbReference type="SAM" id="Coils"/>
    </source>
</evidence>
<dbReference type="Proteomes" id="UP000183832">
    <property type="component" value="Unassembled WGS sequence"/>
</dbReference>
<evidence type="ECO:0000313" key="3">
    <source>
        <dbReference type="Proteomes" id="UP000183832"/>
    </source>
</evidence>
<keyword evidence="1" id="KW-0175">Coiled coil</keyword>
<keyword evidence="3" id="KW-1185">Reference proteome</keyword>
<dbReference type="EMBL" id="CVRI01000044">
    <property type="protein sequence ID" value="CRK96688.1"/>
    <property type="molecule type" value="Genomic_DNA"/>
</dbReference>
<dbReference type="AlphaFoldDB" id="A0A1J1I8U9"/>
<sequence>MTFKEERKRRNIKHTVKQKYEFSWKSFSVTIRSLSANVSLLHETIPRDPQKQKYKEIKSITLLSTFVDRQQHNNRIFHTPSMFSLHFPQESQENESPFKGLRGCWKILDVLKRSTPELKSFLFTLKKNVFRRTQNEHREKEEEINEMNKALKGLKEKFLEWYETKDYKHTLKYSDEINK</sequence>